<evidence type="ECO:0000313" key="1">
    <source>
        <dbReference type="EMBL" id="KAF1817331.1"/>
    </source>
</evidence>
<evidence type="ECO:0000313" key="3">
    <source>
        <dbReference type="RefSeq" id="XP_033538962.1"/>
    </source>
</evidence>
<evidence type="ECO:0000313" key="2">
    <source>
        <dbReference type="Proteomes" id="UP000504638"/>
    </source>
</evidence>
<reference evidence="1 3" key="1">
    <citation type="submission" date="2020-01" db="EMBL/GenBank/DDBJ databases">
        <authorList>
            <consortium name="DOE Joint Genome Institute"/>
            <person name="Haridas S."/>
            <person name="Albert R."/>
            <person name="Binder M."/>
            <person name="Bloem J."/>
            <person name="Labutti K."/>
            <person name="Salamov A."/>
            <person name="Andreopoulos B."/>
            <person name="Baker S.E."/>
            <person name="Barry K."/>
            <person name="Bills G."/>
            <person name="Bluhm B.H."/>
            <person name="Cannon C."/>
            <person name="Castanera R."/>
            <person name="Culley D.E."/>
            <person name="Daum C."/>
            <person name="Ezra D."/>
            <person name="Gonzalez J.B."/>
            <person name="Henrissat B."/>
            <person name="Kuo A."/>
            <person name="Liang C."/>
            <person name="Lipzen A."/>
            <person name="Lutzoni F."/>
            <person name="Magnuson J."/>
            <person name="Mondo S."/>
            <person name="Nolan M."/>
            <person name="Ohm R."/>
            <person name="Pangilinan J."/>
            <person name="Park H.-J."/>
            <person name="Ramirez L."/>
            <person name="Alfaro M."/>
            <person name="Sun H."/>
            <person name="Tritt A."/>
            <person name="Yoshinaga Y."/>
            <person name="Zwiers L.-H."/>
            <person name="Turgeon B.G."/>
            <person name="Goodwin S.B."/>
            <person name="Spatafora J.W."/>
            <person name="Crous P.W."/>
            <person name="Grigoriev I.V."/>
        </authorList>
    </citation>
    <scope>NUCLEOTIDE SEQUENCE</scope>
    <source>
        <strain evidence="1 3">CBS 781.70</strain>
    </source>
</reference>
<dbReference type="AlphaFoldDB" id="A0A6G1GHF4"/>
<dbReference type="GeneID" id="54414539"/>
<organism evidence="1">
    <name type="scientific">Eremomyces bilateralis CBS 781.70</name>
    <dbReference type="NCBI Taxonomy" id="1392243"/>
    <lineage>
        <taxon>Eukaryota</taxon>
        <taxon>Fungi</taxon>
        <taxon>Dikarya</taxon>
        <taxon>Ascomycota</taxon>
        <taxon>Pezizomycotina</taxon>
        <taxon>Dothideomycetes</taxon>
        <taxon>Dothideomycetes incertae sedis</taxon>
        <taxon>Eremomycetales</taxon>
        <taxon>Eremomycetaceae</taxon>
        <taxon>Eremomyces</taxon>
    </lineage>
</organism>
<accession>A0A6G1GHF4</accession>
<name>A0A6G1GHF4_9PEZI</name>
<keyword evidence="2" id="KW-1185">Reference proteome</keyword>
<dbReference type="EMBL" id="ML975149">
    <property type="protein sequence ID" value="KAF1817331.1"/>
    <property type="molecule type" value="Genomic_DNA"/>
</dbReference>
<gene>
    <name evidence="1 3" type="ORF">P152DRAFT_15596</name>
</gene>
<dbReference type="RefSeq" id="XP_033538962.1">
    <property type="nucleotide sequence ID" value="XM_033673969.1"/>
</dbReference>
<dbReference type="Proteomes" id="UP000504638">
    <property type="component" value="Unplaced"/>
</dbReference>
<reference evidence="3" key="2">
    <citation type="submission" date="2020-04" db="EMBL/GenBank/DDBJ databases">
        <authorList>
            <consortium name="NCBI Genome Project"/>
        </authorList>
    </citation>
    <scope>NUCLEOTIDE SEQUENCE</scope>
    <source>
        <strain evidence="3">CBS 781.70</strain>
    </source>
</reference>
<reference evidence="3" key="3">
    <citation type="submission" date="2025-04" db="UniProtKB">
        <authorList>
            <consortium name="RefSeq"/>
        </authorList>
    </citation>
    <scope>IDENTIFICATION</scope>
    <source>
        <strain evidence="3">CBS 781.70</strain>
    </source>
</reference>
<sequence length="99" mass="11061">MPFRTFRSIAVQSFFRALSVNLLRSLFFVGDMGAWASTGLPGVEDELAVLLPLRELERWMVSLRMSSRLTLRSENMGATDVSICSVNFDEAMATMFGGF</sequence>
<proteinExistence type="predicted"/>
<protein>
    <submittedName>
        <fullName evidence="1 3">Uncharacterized protein</fullName>
    </submittedName>
</protein>